<evidence type="ECO:0000313" key="2">
    <source>
        <dbReference type="EMBL" id="EMA30685.1"/>
    </source>
</evidence>
<organism evidence="2 3">
    <name type="scientific">Haloarcula japonica (strain ATCC 49778 / DSM 6131 / JCM 7785 / NBRC 101032 / NCIMB 13157 / TR-1)</name>
    <dbReference type="NCBI Taxonomy" id="1227453"/>
    <lineage>
        <taxon>Archaea</taxon>
        <taxon>Methanobacteriati</taxon>
        <taxon>Methanobacteriota</taxon>
        <taxon>Stenosarchaea group</taxon>
        <taxon>Halobacteria</taxon>
        <taxon>Halobacteriales</taxon>
        <taxon>Haloarculaceae</taxon>
        <taxon>Haloarcula</taxon>
    </lineage>
</organism>
<comment type="caution">
    <text evidence="2">The sequence shown here is derived from an EMBL/GenBank/DDBJ whole genome shotgun (WGS) entry which is preliminary data.</text>
</comment>
<dbReference type="PANTHER" id="PTHR39323:SF1">
    <property type="entry name" value="BLR1149 PROTEIN"/>
    <property type="match status" value="1"/>
</dbReference>
<proteinExistence type="predicted"/>
<dbReference type="InterPro" id="IPR004843">
    <property type="entry name" value="Calcineurin-like_PHP"/>
</dbReference>
<feature type="domain" description="Calcineurin-like phosphoesterase" evidence="1">
    <location>
        <begin position="20"/>
        <end position="110"/>
    </location>
</feature>
<dbReference type="STRING" id="1227453.C444_09455"/>
<accession>M0LFD0</accession>
<dbReference type="RefSeq" id="WP_004592483.1">
    <property type="nucleotide sequence ID" value="NZ_AOLY01000031.1"/>
</dbReference>
<dbReference type="PANTHER" id="PTHR39323">
    <property type="entry name" value="BLR1149 PROTEIN"/>
    <property type="match status" value="1"/>
</dbReference>
<sequence length="249" mass="26664">MRVEPLPGVPAATVDADGERLLAVADYHAGIEAGLRYEGVELQSAAEDRREQLLTCLNRARADRLVIVGDLGHAIGDPFDDERAELETLFEALEVPVTLVKGNHDGSLESVLNDFDADIEVTPGHGTRIGPVGFAHGHTWPAPDVLGADVLCVGHEHPVVRLEDSVGGAQKERAWLRGSLASAPFSEQFGQPVEDAPDIVVFPAFNDRSGGTWVNVDGQEFLAPFLPEGMAAAEAFLLDGTRLGAYRQV</sequence>
<reference evidence="2 3" key="1">
    <citation type="journal article" date="2014" name="PLoS Genet.">
        <title>Phylogenetically driven sequencing of extremely halophilic archaea reveals strategies for static and dynamic osmo-response.</title>
        <authorList>
            <person name="Becker E.A."/>
            <person name="Seitzer P.M."/>
            <person name="Tritt A."/>
            <person name="Larsen D."/>
            <person name="Krusor M."/>
            <person name="Yao A.I."/>
            <person name="Wu D."/>
            <person name="Madern D."/>
            <person name="Eisen J.A."/>
            <person name="Darling A.E."/>
            <person name="Facciotti M.T."/>
        </authorList>
    </citation>
    <scope>NUCLEOTIDE SEQUENCE [LARGE SCALE GENOMIC DNA]</scope>
    <source>
        <strain evidence="3">ATCC 49778 / DSM 6131 / JCM 7785 / NBRC 101032 / NCIMB 13157 / TR-1</strain>
    </source>
</reference>
<dbReference type="EMBL" id="AOLY01000031">
    <property type="protein sequence ID" value="EMA30685.1"/>
    <property type="molecule type" value="Genomic_DNA"/>
</dbReference>
<dbReference type="Pfam" id="PF00149">
    <property type="entry name" value="Metallophos"/>
    <property type="match status" value="1"/>
</dbReference>
<dbReference type="Proteomes" id="UP000011524">
    <property type="component" value="Unassembled WGS sequence"/>
</dbReference>
<name>M0LFD0_HALJT</name>
<dbReference type="GO" id="GO:0016787">
    <property type="term" value="F:hydrolase activity"/>
    <property type="evidence" value="ECO:0007669"/>
    <property type="project" value="InterPro"/>
</dbReference>
<dbReference type="InterPro" id="IPR024173">
    <property type="entry name" value="Pesterase_MJ0037-like"/>
</dbReference>
<dbReference type="CDD" id="cd07391">
    <property type="entry name" value="MPP_PF1019"/>
    <property type="match status" value="1"/>
</dbReference>
<dbReference type="Gene3D" id="3.60.21.10">
    <property type="match status" value="1"/>
</dbReference>
<evidence type="ECO:0000259" key="1">
    <source>
        <dbReference type="Pfam" id="PF00149"/>
    </source>
</evidence>
<gene>
    <name evidence="2" type="ORF">C444_09455</name>
</gene>
<dbReference type="PIRSF" id="PIRSF000887">
    <property type="entry name" value="Pesterase_MJ0037"/>
    <property type="match status" value="1"/>
</dbReference>
<dbReference type="PATRIC" id="fig|1227453.3.peg.1858"/>
<evidence type="ECO:0000313" key="3">
    <source>
        <dbReference type="Proteomes" id="UP000011524"/>
    </source>
</evidence>
<dbReference type="OrthoDB" id="10013at2157"/>
<protein>
    <submittedName>
        <fullName evidence="2">Phosphoesterase</fullName>
    </submittedName>
</protein>
<keyword evidence="3" id="KW-1185">Reference proteome</keyword>
<dbReference type="AlphaFoldDB" id="M0LFD0"/>
<dbReference type="InterPro" id="IPR029052">
    <property type="entry name" value="Metallo-depent_PP-like"/>
</dbReference>
<dbReference type="SUPFAM" id="SSF56300">
    <property type="entry name" value="Metallo-dependent phosphatases"/>
    <property type="match status" value="1"/>
</dbReference>
<dbReference type="eggNOG" id="arCOG01150">
    <property type="taxonomic scope" value="Archaea"/>
</dbReference>